<dbReference type="PROSITE" id="PS50943">
    <property type="entry name" value="HTH_CROC1"/>
    <property type="match status" value="1"/>
</dbReference>
<evidence type="ECO:0000313" key="3">
    <source>
        <dbReference type="Proteomes" id="UP000660861"/>
    </source>
</evidence>
<dbReference type="EMBL" id="JACRTC010000006">
    <property type="protein sequence ID" value="MBC8570957.1"/>
    <property type="molecule type" value="Genomic_DNA"/>
</dbReference>
<gene>
    <name evidence="2" type="ORF">H8709_08965</name>
</gene>
<dbReference type="SMART" id="SM00530">
    <property type="entry name" value="HTH_XRE"/>
    <property type="match status" value="1"/>
</dbReference>
<reference evidence="2" key="1">
    <citation type="submission" date="2020-08" db="EMBL/GenBank/DDBJ databases">
        <title>Genome public.</title>
        <authorList>
            <person name="Liu C."/>
            <person name="Sun Q."/>
        </authorList>
    </citation>
    <scope>NUCLEOTIDE SEQUENCE</scope>
    <source>
        <strain evidence="2">NSJ-54</strain>
    </source>
</reference>
<organism evidence="2 3">
    <name type="scientific">Zongyangia hominis</name>
    <dbReference type="NCBI Taxonomy" id="2763677"/>
    <lineage>
        <taxon>Bacteria</taxon>
        <taxon>Bacillati</taxon>
        <taxon>Bacillota</taxon>
        <taxon>Clostridia</taxon>
        <taxon>Eubacteriales</taxon>
        <taxon>Oscillospiraceae</taxon>
        <taxon>Zongyangia</taxon>
    </lineage>
</organism>
<protein>
    <submittedName>
        <fullName evidence="2">Helix-turn-helix transcriptional regulator</fullName>
    </submittedName>
</protein>
<dbReference type="PANTHER" id="PTHR37301:SF1">
    <property type="entry name" value="DNA-BINDING PROTEIN"/>
    <property type="match status" value="1"/>
</dbReference>
<dbReference type="InterPro" id="IPR010982">
    <property type="entry name" value="Lambda_DNA-bd_dom_sf"/>
</dbReference>
<sequence length="70" mass="8033">MSVKINLKEILKEKRMTMKELSVLTGIRPNTISNLSKETAMRIQFDQIDALCKALDCTVGELFEYIPDKK</sequence>
<feature type="domain" description="HTH cro/C1-type" evidence="1">
    <location>
        <begin position="7"/>
        <end position="62"/>
    </location>
</feature>
<dbReference type="RefSeq" id="WP_262398051.1">
    <property type="nucleotide sequence ID" value="NZ_JACRTC010000006.1"/>
</dbReference>
<dbReference type="Pfam" id="PF13443">
    <property type="entry name" value="HTH_26"/>
    <property type="match status" value="1"/>
</dbReference>
<dbReference type="Gene3D" id="1.10.260.40">
    <property type="entry name" value="lambda repressor-like DNA-binding domains"/>
    <property type="match status" value="1"/>
</dbReference>
<dbReference type="Proteomes" id="UP000660861">
    <property type="component" value="Unassembled WGS sequence"/>
</dbReference>
<dbReference type="AlphaFoldDB" id="A0A926EFW9"/>
<dbReference type="InterPro" id="IPR001387">
    <property type="entry name" value="Cro/C1-type_HTH"/>
</dbReference>
<dbReference type="SUPFAM" id="SSF47413">
    <property type="entry name" value="lambda repressor-like DNA-binding domains"/>
    <property type="match status" value="1"/>
</dbReference>
<dbReference type="PANTHER" id="PTHR37301">
    <property type="entry name" value="DNA-BINDING PROTEIN-RELATED"/>
    <property type="match status" value="1"/>
</dbReference>
<dbReference type="CDD" id="cd00093">
    <property type="entry name" value="HTH_XRE"/>
    <property type="match status" value="1"/>
</dbReference>
<accession>A0A926EFW9</accession>
<proteinExistence type="predicted"/>
<name>A0A926EFW9_9FIRM</name>
<evidence type="ECO:0000313" key="2">
    <source>
        <dbReference type="EMBL" id="MBC8570957.1"/>
    </source>
</evidence>
<keyword evidence="3" id="KW-1185">Reference proteome</keyword>
<evidence type="ECO:0000259" key="1">
    <source>
        <dbReference type="PROSITE" id="PS50943"/>
    </source>
</evidence>
<dbReference type="GO" id="GO:0003677">
    <property type="term" value="F:DNA binding"/>
    <property type="evidence" value="ECO:0007669"/>
    <property type="project" value="InterPro"/>
</dbReference>
<comment type="caution">
    <text evidence="2">The sequence shown here is derived from an EMBL/GenBank/DDBJ whole genome shotgun (WGS) entry which is preliminary data.</text>
</comment>